<name>I3SE64_LOTJA</name>
<dbReference type="AlphaFoldDB" id="I3SE64"/>
<proteinExistence type="evidence at transcript level"/>
<reference evidence="1" key="1">
    <citation type="submission" date="2012-05" db="EMBL/GenBank/DDBJ databases">
        <authorList>
            <person name="Krishnakumar V."/>
            <person name="Cheung F."/>
            <person name="Xiao Y."/>
            <person name="Chan A."/>
            <person name="Moskal W.A."/>
            <person name="Town C.D."/>
        </authorList>
    </citation>
    <scope>NUCLEOTIDE SEQUENCE</scope>
</reference>
<accession>I3SE64</accession>
<protein>
    <submittedName>
        <fullName evidence="1">Uncharacterized protein</fullName>
    </submittedName>
</protein>
<evidence type="ECO:0000313" key="1">
    <source>
        <dbReference type="EMBL" id="AFK38556.1"/>
    </source>
</evidence>
<organism evidence="1">
    <name type="scientific">Lotus japonicus</name>
    <name type="common">Lotus corniculatus var. japonicus</name>
    <dbReference type="NCBI Taxonomy" id="34305"/>
    <lineage>
        <taxon>Eukaryota</taxon>
        <taxon>Viridiplantae</taxon>
        <taxon>Streptophyta</taxon>
        <taxon>Embryophyta</taxon>
        <taxon>Tracheophyta</taxon>
        <taxon>Spermatophyta</taxon>
        <taxon>Magnoliopsida</taxon>
        <taxon>eudicotyledons</taxon>
        <taxon>Gunneridae</taxon>
        <taxon>Pentapetalae</taxon>
        <taxon>rosids</taxon>
        <taxon>fabids</taxon>
        <taxon>Fabales</taxon>
        <taxon>Fabaceae</taxon>
        <taxon>Papilionoideae</taxon>
        <taxon>50 kb inversion clade</taxon>
        <taxon>NPAAA clade</taxon>
        <taxon>Hologalegina</taxon>
        <taxon>robinioid clade</taxon>
        <taxon>Loteae</taxon>
        <taxon>Lotus</taxon>
    </lineage>
</organism>
<sequence>MTQNDIITLKMLITDTQHTSPRFWYSILCHFPPNKMSSIIVMKRAKAIPQNLYLNVRQLTSTLR</sequence>
<dbReference type="EMBL" id="BT138761">
    <property type="protein sequence ID" value="AFK38556.1"/>
    <property type="molecule type" value="mRNA"/>
</dbReference>